<dbReference type="AlphaFoldDB" id="A0AAP5JTD9"/>
<evidence type="ECO:0000313" key="3">
    <source>
        <dbReference type="Proteomes" id="UP001259239"/>
    </source>
</evidence>
<dbReference type="PANTHER" id="PTHR41324:SF1">
    <property type="entry name" value="DUF2232 DOMAIN-CONTAINING PROTEIN"/>
    <property type="match status" value="1"/>
</dbReference>
<feature type="transmembrane region" description="Helical" evidence="1">
    <location>
        <begin position="252"/>
        <end position="275"/>
    </location>
</feature>
<keyword evidence="1" id="KW-1133">Transmembrane helix</keyword>
<keyword evidence="1" id="KW-0472">Membrane</keyword>
<name>A0AAP5JTD9_9BACL</name>
<sequence length="323" mass="37130">METLKMHRTLLKETEVNCLAKRNWSYLAWALVYIIVLLSFVTPFMALTFSLVMIPVMILFVKLNTKTFVVTYVISLLIVNLLLGWQGMIVLAIALFFLPPVLVMGTLYKKQSSARTVLTAGTSMLLGEFLLTLVIGYAFGFNFINEFKELMHEYLKAVQPAMGGFLQPGQEDWYINYLIQMLPLDLILFSLYFVFLTHGISRFYLRRTGETIPGLKPVKDWRLPKSFVWLYFIAFLCNMFLTVKLGSMLSAILVNLMPLLMLAFAVQAISFFFYLANRNKWNKVIPVLSIVALVLFFPILLVVYSLIGVFDAAFPIRERMNKR</sequence>
<reference evidence="2" key="2">
    <citation type="submission" date="2023-03" db="EMBL/GenBank/DDBJ databases">
        <authorList>
            <person name="Obshta O."/>
            <person name="Zabrodski M.W."/>
            <person name="Soomro T."/>
            <person name="Wilson G."/>
            <person name="Masood F."/>
            <person name="Thebeau J."/>
            <person name="Bezerra Da Silva M.C."/>
            <person name="Raza F."/>
            <person name="Biganski S."/>
            <person name="Jose M."/>
            <person name="Camilli M."/>
            <person name="Kozii I.V."/>
            <person name="Kozii R.V."/>
            <person name="Simko E."/>
            <person name="Wood S.C."/>
        </authorList>
    </citation>
    <scope>NUCLEOTIDE SEQUENCE</scope>
    <source>
        <strain evidence="2">PL001</strain>
    </source>
</reference>
<organism evidence="2 3">
    <name type="scientific">Paenibacillus larvae</name>
    <dbReference type="NCBI Taxonomy" id="1464"/>
    <lineage>
        <taxon>Bacteria</taxon>
        <taxon>Bacillati</taxon>
        <taxon>Bacillota</taxon>
        <taxon>Bacilli</taxon>
        <taxon>Bacillales</taxon>
        <taxon>Paenibacillaceae</taxon>
        <taxon>Paenibacillus</taxon>
    </lineage>
</organism>
<evidence type="ECO:0000313" key="2">
    <source>
        <dbReference type="EMBL" id="MDT2251492.1"/>
    </source>
</evidence>
<dbReference type="InterPro" id="IPR018710">
    <property type="entry name" value="DUF2232"/>
</dbReference>
<proteinExistence type="predicted"/>
<dbReference type="PANTHER" id="PTHR41324">
    <property type="entry name" value="MEMBRANE PROTEIN-RELATED"/>
    <property type="match status" value="1"/>
</dbReference>
<evidence type="ECO:0000256" key="1">
    <source>
        <dbReference type="SAM" id="Phobius"/>
    </source>
</evidence>
<feature type="transmembrane region" description="Helical" evidence="1">
    <location>
        <begin position="27"/>
        <end position="60"/>
    </location>
</feature>
<dbReference type="RefSeq" id="WP_023482394.1">
    <property type="nucleotide sequence ID" value="NZ_JAMDNE010000032.1"/>
</dbReference>
<feature type="transmembrane region" description="Helical" evidence="1">
    <location>
        <begin position="186"/>
        <end position="205"/>
    </location>
</feature>
<dbReference type="EMBL" id="JARQGV010000004">
    <property type="protein sequence ID" value="MDT2251492.1"/>
    <property type="molecule type" value="Genomic_DNA"/>
</dbReference>
<dbReference type="Proteomes" id="UP001259239">
    <property type="component" value="Unassembled WGS sequence"/>
</dbReference>
<gene>
    <name evidence="2" type="ORF">P7H09_09170</name>
</gene>
<comment type="caution">
    <text evidence="2">The sequence shown here is derived from an EMBL/GenBank/DDBJ whole genome shotgun (WGS) entry which is preliminary data.</text>
</comment>
<feature type="transmembrane region" description="Helical" evidence="1">
    <location>
        <begin position="287"/>
        <end position="310"/>
    </location>
</feature>
<protein>
    <submittedName>
        <fullName evidence="2">DUF2232 domain-containing protein</fullName>
    </submittedName>
</protein>
<keyword evidence="1" id="KW-0812">Transmembrane</keyword>
<feature type="transmembrane region" description="Helical" evidence="1">
    <location>
        <begin position="226"/>
        <end position="246"/>
    </location>
</feature>
<reference evidence="2" key="1">
    <citation type="journal article" date="2023" name="J. Vet. Diagn. Invest.">
        <title>Oxytetracycline-resistant Paenibacillus larvae identified in commercial beekeeping operations in Saskatchewan using pooled honey sampling.</title>
        <authorList>
            <person name="Obshta O."/>
            <person name="Zabrodski M.W."/>
            <person name="Soomro T."/>
            <person name="Wilson G."/>
            <person name="Masood F."/>
            <person name="Thebeau J."/>
            <person name="Silva M.C.B."/>
            <person name="Biganski S."/>
            <person name="Kozii I.V."/>
            <person name="Koziy R.V."/>
            <person name="Raza M.F."/>
            <person name="Jose M.S."/>
            <person name="Simko E."/>
            <person name="Wood S.C."/>
        </authorList>
    </citation>
    <scope>NUCLEOTIDE SEQUENCE</scope>
    <source>
        <strain evidence="2">PL001</strain>
    </source>
</reference>
<dbReference type="Pfam" id="PF09991">
    <property type="entry name" value="DUF2232"/>
    <property type="match status" value="1"/>
</dbReference>
<feature type="transmembrane region" description="Helical" evidence="1">
    <location>
        <begin position="120"/>
        <end position="144"/>
    </location>
</feature>
<accession>A0AAP5JTD9</accession>